<dbReference type="EMBL" id="JBHUMF010000013">
    <property type="protein sequence ID" value="MFD2680228.1"/>
    <property type="molecule type" value="Genomic_DNA"/>
</dbReference>
<feature type="domain" description="Ferric siderophore reductase C-terminal" evidence="2">
    <location>
        <begin position="226"/>
        <end position="247"/>
    </location>
</feature>
<dbReference type="InterPro" id="IPR022770">
    <property type="entry name" value="IucA/IucC-like_C"/>
</dbReference>
<accession>A0ABW5RNG8</accession>
<proteinExistence type="predicted"/>
<comment type="caution">
    <text evidence="3">The sequence shown here is derived from an EMBL/GenBank/DDBJ whole genome shotgun (WGS) entry which is preliminary data.</text>
</comment>
<dbReference type="InterPro" id="IPR024726">
    <property type="entry name" value="FhuF_C"/>
</dbReference>
<gene>
    <name evidence="3" type="primary">fhuF</name>
    <name evidence="3" type="ORF">ACFSUL_05620</name>
</gene>
<evidence type="ECO:0000313" key="4">
    <source>
        <dbReference type="Proteomes" id="UP001597506"/>
    </source>
</evidence>
<dbReference type="Proteomes" id="UP001597506">
    <property type="component" value="Unassembled WGS sequence"/>
</dbReference>
<protein>
    <submittedName>
        <fullName evidence="3">Siderophore-iron reductase FhuF</fullName>
    </submittedName>
</protein>
<evidence type="ECO:0000259" key="2">
    <source>
        <dbReference type="Pfam" id="PF11575"/>
    </source>
</evidence>
<feature type="domain" description="Aerobactin siderophore biosynthesis IucA/IucC-like C-terminal" evidence="1">
    <location>
        <begin position="63"/>
        <end position="170"/>
    </location>
</feature>
<dbReference type="NCBIfam" id="TIGR03951">
    <property type="entry name" value="Fe_III_red_FhuF"/>
    <property type="match status" value="1"/>
</dbReference>
<dbReference type="Pfam" id="PF06276">
    <property type="entry name" value="FhuF"/>
    <property type="match status" value="1"/>
</dbReference>
<dbReference type="InterPro" id="IPR008090">
    <property type="entry name" value="Fe_iron_reduct"/>
</dbReference>
<dbReference type="Pfam" id="PF11575">
    <property type="entry name" value="FhuF_C"/>
    <property type="match status" value="1"/>
</dbReference>
<dbReference type="RefSeq" id="WP_377933491.1">
    <property type="nucleotide sequence ID" value="NZ_JBHUMF010000013.1"/>
</dbReference>
<name>A0ABW5RNG8_9BACI</name>
<keyword evidence="4" id="KW-1185">Reference proteome</keyword>
<organism evidence="3 4">
    <name type="scientific">Bacillus seohaeanensis</name>
    <dbReference type="NCBI Taxonomy" id="284580"/>
    <lineage>
        <taxon>Bacteria</taxon>
        <taxon>Bacillati</taxon>
        <taxon>Bacillota</taxon>
        <taxon>Bacilli</taxon>
        <taxon>Bacillales</taxon>
        <taxon>Bacillaceae</taxon>
        <taxon>Bacillus</taxon>
    </lineage>
</organism>
<evidence type="ECO:0000313" key="3">
    <source>
        <dbReference type="EMBL" id="MFD2680228.1"/>
    </source>
</evidence>
<sequence length="254" mass="29713">MIAASSLSNEEVELLKSYRFLPEIEYSSTYIEASKLTDSKALRSYLTERLSLIRTDDIKVAASLFIKRYAFLAVIGLFLMSYRNKKMDLSPENVVLVDREKNGMWTPCFYLKNSTVTPFSTQEEKQQFLQGFFRQHMDVIIQNIKKDSKLSHIILWENVAVYIFWLYENKNFLQEALSHQTVEEDFVFLLQNNNGALFGEYSKNPLARYYTAKVKVKDGEYRVRVRKTCCFSYMLEQGEETRCNTCPQTCKVCT</sequence>
<evidence type="ECO:0000259" key="1">
    <source>
        <dbReference type="Pfam" id="PF06276"/>
    </source>
</evidence>
<reference evidence="4" key="1">
    <citation type="journal article" date="2019" name="Int. J. Syst. Evol. Microbiol.">
        <title>The Global Catalogue of Microorganisms (GCM) 10K type strain sequencing project: providing services to taxonomists for standard genome sequencing and annotation.</title>
        <authorList>
            <consortium name="The Broad Institute Genomics Platform"/>
            <consortium name="The Broad Institute Genome Sequencing Center for Infectious Disease"/>
            <person name="Wu L."/>
            <person name="Ma J."/>
        </authorList>
    </citation>
    <scope>NUCLEOTIDE SEQUENCE [LARGE SCALE GENOMIC DNA]</scope>
    <source>
        <strain evidence="4">KCTC 3913</strain>
    </source>
</reference>